<protein>
    <recommendedName>
        <fullName evidence="12">Glycosyltransferase RgtA/B/C/D-like domain-containing protein</fullName>
    </recommendedName>
</protein>
<dbReference type="STRING" id="331648.BST97_12405"/>
<evidence type="ECO:0000256" key="6">
    <source>
        <dbReference type="ARBA" id="ARBA00022737"/>
    </source>
</evidence>
<reference evidence="10 11" key="1">
    <citation type="submission" date="2016-11" db="EMBL/GenBank/DDBJ databases">
        <title>Trade-off between light-utilization and light-protection in marine flavobacteria.</title>
        <authorList>
            <person name="Kumagai Y."/>
        </authorList>
    </citation>
    <scope>NUCLEOTIDE SEQUENCE [LARGE SCALE GENOMIC DNA]</scope>
    <source>
        <strain evidence="10 11">JCM 13191</strain>
    </source>
</reference>
<keyword evidence="7 9" id="KW-1133">Transmembrane helix</keyword>
<keyword evidence="8 9" id="KW-0472">Membrane</keyword>
<keyword evidence="5 9" id="KW-0812">Transmembrane</keyword>
<evidence type="ECO:0000256" key="9">
    <source>
        <dbReference type="SAM" id="Phobius"/>
    </source>
</evidence>
<evidence type="ECO:0000256" key="4">
    <source>
        <dbReference type="ARBA" id="ARBA00022679"/>
    </source>
</evidence>
<dbReference type="GO" id="GO:0009103">
    <property type="term" value="P:lipopolysaccharide biosynthetic process"/>
    <property type="evidence" value="ECO:0007669"/>
    <property type="project" value="UniProtKB-ARBA"/>
</dbReference>
<feature type="transmembrane region" description="Helical" evidence="9">
    <location>
        <begin position="95"/>
        <end position="116"/>
    </location>
</feature>
<evidence type="ECO:0000313" key="10">
    <source>
        <dbReference type="EMBL" id="ARN78730.1"/>
    </source>
</evidence>
<dbReference type="InterPro" id="IPR003409">
    <property type="entry name" value="MORN"/>
</dbReference>
<dbReference type="GO" id="GO:0005886">
    <property type="term" value="C:plasma membrane"/>
    <property type="evidence" value="ECO:0007669"/>
    <property type="project" value="UniProtKB-SubCell"/>
</dbReference>
<keyword evidence="6" id="KW-0677">Repeat</keyword>
<dbReference type="Gene3D" id="2.20.110.10">
    <property type="entry name" value="Histone H3 K4-specific methyltransferase SET7/9 N-terminal domain"/>
    <property type="match status" value="1"/>
</dbReference>
<keyword evidence="3" id="KW-0328">Glycosyltransferase</keyword>
<dbReference type="PANTHER" id="PTHR33908:SF11">
    <property type="entry name" value="MEMBRANE PROTEIN"/>
    <property type="match status" value="1"/>
</dbReference>
<evidence type="ECO:0000256" key="5">
    <source>
        <dbReference type="ARBA" id="ARBA00022692"/>
    </source>
</evidence>
<evidence type="ECO:0000256" key="1">
    <source>
        <dbReference type="ARBA" id="ARBA00004651"/>
    </source>
</evidence>
<dbReference type="SUPFAM" id="SSF82185">
    <property type="entry name" value="Histone H3 K4-specific methyltransferase SET7/9 N-terminal domain"/>
    <property type="match status" value="1"/>
</dbReference>
<dbReference type="Pfam" id="PF02493">
    <property type="entry name" value="MORN"/>
    <property type="match status" value="2"/>
</dbReference>
<name>A0A1W6MMA4_9FLAO</name>
<dbReference type="GO" id="GO:0016763">
    <property type="term" value="F:pentosyltransferase activity"/>
    <property type="evidence" value="ECO:0007669"/>
    <property type="project" value="TreeGrafter"/>
</dbReference>
<dbReference type="EMBL" id="CP019344">
    <property type="protein sequence ID" value="ARN78730.1"/>
    <property type="molecule type" value="Genomic_DNA"/>
</dbReference>
<dbReference type="SMART" id="SM00698">
    <property type="entry name" value="MORN"/>
    <property type="match status" value="2"/>
</dbReference>
<dbReference type="OrthoDB" id="1097666at2"/>
<dbReference type="InterPro" id="IPR050297">
    <property type="entry name" value="LipidA_mod_glycosyltrf_83"/>
</dbReference>
<evidence type="ECO:0000313" key="11">
    <source>
        <dbReference type="Proteomes" id="UP000193431"/>
    </source>
</evidence>
<evidence type="ECO:0000256" key="3">
    <source>
        <dbReference type="ARBA" id="ARBA00022676"/>
    </source>
</evidence>
<feature type="transmembrane region" description="Helical" evidence="9">
    <location>
        <begin position="171"/>
        <end position="204"/>
    </location>
</feature>
<evidence type="ECO:0008006" key="12">
    <source>
        <dbReference type="Google" id="ProtNLM"/>
    </source>
</evidence>
<dbReference type="Proteomes" id="UP000193431">
    <property type="component" value="Chromosome"/>
</dbReference>
<gene>
    <name evidence="10" type="ORF">BST97_12405</name>
</gene>
<comment type="subcellular location">
    <subcellularLocation>
        <location evidence="1">Cell membrane</location>
        <topology evidence="1">Multi-pass membrane protein</topology>
    </subcellularLocation>
</comment>
<evidence type="ECO:0000256" key="2">
    <source>
        <dbReference type="ARBA" id="ARBA00022475"/>
    </source>
</evidence>
<evidence type="ECO:0000256" key="7">
    <source>
        <dbReference type="ARBA" id="ARBA00022989"/>
    </source>
</evidence>
<proteinExistence type="predicted"/>
<keyword evidence="4" id="KW-0808">Transferase</keyword>
<dbReference type="RefSeq" id="WP_085767534.1">
    <property type="nucleotide sequence ID" value="NZ_CP019344.1"/>
</dbReference>
<feature type="transmembrane region" description="Helical" evidence="9">
    <location>
        <begin position="136"/>
        <end position="159"/>
    </location>
</feature>
<evidence type="ECO:0000256" key="8">
    <source>
        <dbReference type="ARBA" id="ARBA00023136"/>
    </source>
</evidence>
<accession>A0A1W6MMA4</accession>
<feature type="transmembrane region" description="Helical" evidence="9">
    <location>
        <begin position="297"/>
        <end position="315"/>
    </location>
</feature>
<dbReference type="AlphaFoldDB" id="A0A1W6MMA4"/>
<feature type="transmembrane region" description="Helical" evidence="9">
    <location>
        <begin position="211"/>
        <end position="227"/>
    </location>
</feature>
<dbReference type="PANTHER" id="PTHR33908">
    <property type="entry name" value="MANNOSYLTRANSFERASE YKCB-RELATED"/>
    <property type="match status" value="1"/>
</dbReference>
<feature type="transmembrane region" description="Helical" evidence="9">
    <location>
        <begin position="348"/>
        <end position="368"/>
    </location>
</feature>
<feature type="transmembrane region" description="Helical" evidence="9">
    <location>
        <begin position="12"/>
        <end position="29"/>
    </location>
</feature>
<organism evidence="10 11">
    <name type="scientific">Nonlabens spongiae</name>
    <dbReference type="NCBI Taxonomy" id="331648"/>
    <lineage>
        <taxon>Bacteria</taxon>
        <taxon>Pseudomonadati</taxon>
        <taxon>Bacteroidota</taxon>
        <taxon>Flavobacteriia</taxon>
        <taxon>Flavobacteriales</taxon>
        <taxon>Flavobacteriaceae</taxon>
        <taxon>Nonlabens</taxon>
    </lineage>
</organism>
<feature type="transmembrane region" description="Helical" evidence="9">
    <location>
        <begin position="380"/>
        <end position="402"/>
    </location>
</feature>
<sequence>MLSRLQKNRPTIVSYLFLLGAIFTVFYLTSYNSKLSPIGDNAHYIILGNALAEGSGYVDVHEPMSAAHKHYPPGYPIFIAALNVLSFDQLDHYKIANGLLLLGSVFLCFILFAKVLKSRTKAVLVSILIAVNLHMLVYGSLVMSELLYVFCSFIVLWQFRNLELHQNKNCLLRILILSAISAICIYTRSIGISLVAGILALLLIRKQFKQAGFYTLGVILLYTPWWIRNKQLSDNSYTSQLLLKNPYQPELGNVKFTDLTERILINLERYILTELPAALLKTEEVFYTDLQYDVADYLIGITLAVIMIVGAIRVYKLFPVLVFYAIAYFSILLVWPIVWYGTRFIMPLIPVLLLFLVLGIFQSVQFFTRLLISSKSLKTSAAGAVVLICWICVYGFGSITYFNETSLRKIPANYLNFYNVAEWTKTNLKADDLIYTNKERIFHLHSGKKVMKINKIADQDLHLQYLIDHQVDYVVLEKLGFSSTTRYLKLLIDRYPEKFLETYKLESPDTYLFEFRPELGYTGDWNNDKREGYGIYVWQDGQRFEGYWKNNLRHGNGTVIFENGESLTGTWTEGSLNGIAVKKDQDGKVIERAFYEKNQKLKIVDEAP</sequence>
<keyword evidence="2" id="KW-1003">Cell membrane</keyword>
<keyword evidence="11" id="KW-1185">Reference proteome</keyword>
<feature type="transmembrane region" description="Helical" evidence="9">
    <location>
        <begin position="322"/>
        <end position="342"/>
    </location>
</feature>